<comment type="subunit">
    <text evidence="6">Component of the Mediator complex.</text>
</comment>
<dbReference type="GO" id="GO:0016592">
    <property type="term" value="C:mediator complex"/>
    <property type="evidence" value="ECO:0007669"/>
    <property type="project" value="InterPro"/>
</dbReference>
<comment type="subcellular location">
    <subcellularLocation>
        <location evidence="1 6">Nucleus</location>
    </subcellularLocation>
</comment>
<sequence>MAEVSRVLSLLREETSIADEVLGALARCQSGTKLDANARAAIRKALVLLNGKEAKLTKASEALREHQQLHAEVESLRQEVRYGEQQVQDCARKLTEADAALRGPLRDAKRLLEAGRKAEAAEIDVRDIVDYAQRISGITSAPAYWKPGMAMVGFAPPAPRPEMMRAGALSAFAVSPGTSSLSLPELLTLARDLDRPPDQTGAAGAAGGPAGGSGAAGSDSTSSSNSSSPSGDGRNRKDEPGSTGGGEGSPKRRGVKRPAGAGEDSGGSPDGGGGGGGGGGGSSGKGKSSKASASASGGSFARPTPPKRPKISLDLDDLDSDDDDDSGSSGDEE</sequence>
<feature type="coiled-coil region" evidence="7">
    <location>
        <begin position="49"/>
        <end position="79"/>
    </location>
</feature>
<comment type="similarity">
    <text evidence="2 6">Belongs to the Mediator complex subunit 4 family.</text>
</comment>
<feature type="compositionally biased region" description="Gly residues" evidence="8">
    <location>
        <begin position="204"/>
        <end position="215"/>
    </location>
</feature>
<feature type="compositionally biased region" description="Gly residues" evidence="8">
    <location>
        <begin position="263"/>
        <end position="284"/>
    </location>
</feature>
<evidence type="ECO:0000256" key="5">
    <source>
        <dbReference type="ARBA" id="ARBA00023242"/>
    </source>
</evidence>
<dbReference type="InterPro" id="IPR019258">
    <property type="entry name" value="Mediator_Med4"/>
</dbReference>
<dbReference type="InParanoid" id="D8LFT3"/>
<keyword evidence="6" id="KW-0010">Activator</keyword>
<keyword evidence="5 6" id="KW-0539">Nucleus</keyword>
<dbReference type="PANTHER" id="PTHR13208">
    <property type="entry name" value="MEDIATOR OF RNA POLYMERASE II TRANSCRIPTION SUBUNIT 4"/>
    <property type="match status" value="1"/>
</dbReference>
<dbReference type="GO" id="GO:0003712">
    <property type="term" value="F:transcription coregulator activity"/>
    <property type="evidence" value="ECO:0007669"/>
    <property type="project" value="InterPro"/>
</dbReference>
<name>D8LFT3_ECTSI</name>
<organism evidence="9 10">
    <name type="scientific">Ectocarpus siliculosus</name>
    <name type="common">Brown alga</name>
    <name type="synonym">Conferva siliculosa</name>
    <dbReference type="NCBI Taxonomy" id="2880"/>
    <lineage>
        <taxon>Eukaryota</taxon>
        <taxon>Sar</taxon>
        <taxon>Stramenopiles</taxon>
        <taxon>Ochrophyta</taxon>
        <taxon>PX clade</taxon>
        <taxon>Phaeophyceae</taxon>
        <taxon>Ectocarpales</taxon>
        <taxon>Ectocarpaceae</taxon>
        <taxon>Ectocarpus</taxon>
    </lineage>
</organism>
<feature type="compositionally biased region" description="Acidic residues" evidence="8">
    <location>
        <begin position="314"/>
        <end position="333"/>
    </location>
</feature>
<dbReference type="STRING" id="2880.D8LFT3"/>
<gene>
    <name evidence="6" type="primary">MED4</name>
    <name evidence="9" type="ORF">Esi_0151_0060</name>
</gene>
<evidence type="ECO:0000256" key="4">
    <source>
        <dbReference type="ARBA" id="ARBA00023163"/>
    </source>
</evidence>
<dbReference type="OrthoDB" id="1929813at2759"/>
<feature type="compositionally biased region" description="Low complexity" evidence="8">
    <location>
        <begin position="216"/>
        <end position="232"/>
    </location>
</feature>
<dbReference type="Proteomes" id="UP000002630">
    <property type="component" value="Unassembled WGS sequence"/>
</dbReference>
<comment type="function">
    <text evidence="6">Component of the Mediator complex, a coactivator involved in the regulated transcription of nearly all RNA polymerase II-dependent genes. Mediator functions as a bridge to convey information from gene-specific regulatory proteins to the basal RNA polymerase II transcription machinery. Mediator is recruited to promoters by direct interactions with regulatory proteins and serves as a scaffold for the assembly of a functional preinitiation complex with RNA polymerase II and the general transcription factors.</text>
</comment>
<evidence type="ECO:0000256" key="2">
    <source>
        <dbReference type="ARBA" id="ARBA00009626"/>
    </source>
</evidence>
<evidence type="ECO:0000313" key="9">
    <source>
        <dbReference type="EMBL" id="CBN75657.1"/>
    </source>
</evidence>
<dbReference type="PANTHER" id="PTHR13208:SF2">
    <property type="entry name" value="MEDIATOR OF RNA POLYMERASE II TRANSCRIPTION SUBUNIT 4"/>
    <property type="match status" value="1"/>
</dbReference>
<evidence type="ECO:0000256" key="7">
    <source>
        <dbReference type="SAM" id="Coils"/>
    </source>
</evidence>
<evidence type="ECO:0000256" key="8">
    <source>
        <dbReference type="SAM" id="MobiDB-lite"/>
    </source>
</evidence>
<evidence type="ECO:0000256" key="6">
    <source>
        <dbReference type="RuleBase" id="RU364141"/>
    </source>
</evidence>
<dbReference type="Pfam" id="PF10018">
    <property type="entry name" value="Med4"/>
    <property type="match status" value="1"/>
</dbReference>
<proteinExistence type="inferred from homology"/>
<keyword evidence="4 6" id="KW-0804">Transcription</keyword>
<evidence type="ECO:0000256" key="3">
    <source>
        <dbReference type="ARBA" id="ARBA00023015"/>
    </source>
</evidence>
<evidence type="ECO:0000256" key="1">
    <source>
        <dbReference type="ARBA" id="ARBA00004123"/>
    </source>
</evidence>
<feature type="compositionally biased region" description="Low complexity" evidence="8">
    <location>
        <begin position="285"/>
        <end position="299"/>
    </location>
</feature>
<dbReference type="AlphaFoldDB" id="D8LFT3"/>
<accession>D8LFT3</accession>
<dbReference type="GO" id="GO:0006357">
    <property type="term" value="P:regulation of transcription by RNA polymerase II"/>
    <property type="evidence" value="ECO:0007669"/>
    <property type="project" value="InterPro"/>
</dbReference>
<keyword evidence="3 6" id="KW-0805">Transcription regulation</keyword>
<dbReference type="EMBL" id="FN649760">
    <property type="protein sequence ID" value="CBN75657.1"/>
    <property type="molecule type" value="Genomic_DNA"/>
</dbReference>
<dbReference type="GO" id="GO:0070847">
    <property type="term" value="C:core mediator complex"/>
    <property type="evidence" value="ECO:0007669"/>
    <property type="project" value="TreeGrafter"/>
</dbReference>
<feature type="region of interest" description="Disordered" evidence="8">
    <location>
        <begin position="193"/>
        <end position="333"/>
    </location>
</feature>
<reference evidence="9 10" key="1">
    <citation type="journal article" date="2010" name="Nature">
        <title>The Ectocarpus genome and the independent evolution of multicellularity in brown algae.</title>
        <authorList>
            <person name="Cock J.M."/>
            <person name="Sterck L."/>
            <person name="Rouze P."/>
            <person name="Scornet D."/>
            <person name="Allen A.E."/>
            <person name="Amoutzias G."/>
            <person name="Anthouard V."/>
            <person name="Artiguenave F."/>
            <person name="Aury J.M."/>
            <person name="Badger J.H."/>
            <person name="Beszteri B."/>
            <person name="Billiau K."/>
            <person name="Bonnet E."/>
            <person name="Bothwell J.H."/>
            <person name="Bowler C."/>
            <person name="Boyen C."/>
            <person name="Brownlee C."/>
            <person name="Carrano C.J."/>
            <person name="Charrier B."/>
            <person name="Cho G.Y."/>
            <person name="Coelho S.M."/>
            <person name="Collen J."/>
            <person name="Corre E."/>
            <person name="Da Silva C."/>
            <person name="Delage L."/>
            <person name="Delaroque N."/>
            <person name="Dittami S.M."/>
            <person name="Doulbeau S."/>
            <person name="Elias M."/>
            <person name="Farnham G."/>
            <person name="Gachon C.M."/>
            <person name="Gschloessl B."/>
            <person name="Heesch S."/>
            <person name="Jabbari K."/>
            <person name="Jubin C."/>
            <person name="Kawai H."/>
            <person name="Kimura K."/>
            <person name="Kloareg B."/>
            <person name="Kupper F.C."/>
            <person name="Lang D."/>
            <person name="Le Bail A."/>
            <person name="Leblanc C."/>
            <person name="Lerouge P."/>
            <person name="Lohr M."/>
            <person name="Lopez P.J."/>
            <person name="Martens C."/>
            <person name="Maumus F."/>
            <person name="Michel G."/>
            <person name="Miranda-Saavedra D."/>
            <person name="Morales J."/>
            <person name="Moreau H."/>
            <person name="Motomura T."/>
            <person name="Nagasato C."/>
            <person name="Napoli C.A."/>
            <person name="Nelson D.R."/>
            <person name="Nyvall-Collen P."/>
            <person name="Peters A.F."/>
            <person name="Pommier C."/>
            <person name="Potin P."/>
            <person name="Poulain J."/>
            <person name="Quesneville H."/>
            <person name="Read B."/>
            <person name="Rensing S.A."/>
            <person name="Ritter A."/>
            <person name="Rousvoal S."/>
            <person name="Samanta M."/>
            <person name="Samson G."/>
            <person name="Schroeder D.C."/>
            <person name="Segurens B."/>
            <person name="Strittmatter M."/>
            <person name="Tonon T."/>
            <person name="Tregear J.W."/>
            <person name="Valentin K."/>
            <person name="von Dassow P."/>
            <person name="Yamagishi T."/>
            <person name="Van de Peer Y."/>
            <person name="Wincker P."/>
        </authorList>
    </citation>
    <scope>NUCLEOTIDE SEQUENCE [LARGE SCALE GENOMIC DNA]</scope>
    <source>
        <strain evidence="10">Ec32 / CCAP1310/4</strain>
    </source>
</reference>
<keyword evidence="7" id="KW-0175">Coiled coil</keyword>
<evidence type="ECO:0000313" key="10">
    <source>
        <dbReference type="Proteomes" id="UP000002630"/>
    </source>
</evidence>
<protein>
    <recommendedName>
        <fullName evidence="6">Mediator of RNA polymerase II transcription subunit 4</fullName>
    </recommendedName>
    <alternativeName>
        <fullName evidence="6">Mediator complex subunit 4</fullName>
    </alternativeName>
</protein>
<keyword evidence="10" id="KW-1185">Reference proteome</keyword>